<reference evidence="13" key="2">
    <citation type="submission" date="2010-07" db="EMBL/GenBank/DDBJ databases">
        <authorList>
            <consortium name="The Broad Institute Genome Sequencing Platform"/>
            <consortium name="Broad Institute Genome Sequencing Center for Infectious Disease"/>
            <person name="Ma L.-J."/>
            <person name="Dead R."/>
            <person name="Young S."/>
            <person name="Zeng Q."/>
            <person name="Koehrsen M."/>
            <person name="Alvarado L."/>
            <person name="Berlin A."/>
            <person name="Chapman S.B."/>
            <person name="Chen Z."/>
            <person name="Freedman E."/>
            <person name="Gellesch M."/>
            <person name="Goldberg J."/>
            <person name="Griggs A."/>
            <person name="Gujja S."/>
            <person name="Heilman E.R."/>
            <person name="Heiman D."/>
            <person name="Hepburn T."/>
            <person name="Howarth C."/>
            <person name="Jen D."/>
            <person name="Larson L."/>
            <person name="Mehta T."/>
            <person name="Neiman D."/>
            <person name="Pearson M."/>
            <person name="Roberts A."/>
            <person name="Saif S."/>
            <person name="Shea T."/>
            <person name="Shenoy N."/>
            <person name="Sisk P."/>
            <person name="Stolte C."/>
            <person name="Sykes S."/>
            <person name="Walk T."/>
            <person name="White J."/>
            <person name="Yandava C."/>
            <person name="Haas B."/>
            <person name="Nusbaum C."/>
            <person name="Birren B."/>
        </authorList>
    </citation>
    <scope>NUCLEOTIDE SEQUENCE</scope>
    <source>
        <strain evidence="13">R3-111a-1</strain>
    </source>
</reference>
<keyword evidence="6" id="KW-0746">Sphingolipid metabolism</keyword>
<evidence type="ECO:0000256" key="12">
    <source>
        <dbReference type="SAM" id="Phobius"/>
    </source>
</evidence>
<evidence type="ECO:0000256" key="8">
    <source>
        <dbReference type="ARBA" id="ARBA00023098"/>
    </source>
</evidence>
<dbReference type="RefSeq" id="XP_009229052.1">
    <property type="nucleotide sequence ID" value="XM_009230788.1"/>
</dbReference>
<reference evidence="13" key="3">
    <citation type="submission" date="2010-09" db="EMBL/GenBank/DDBJ databases">
        <title>Annotation of Gaeumannomyces graminis var. tritici R3-111a-1.</title>
        <authorList>
            <consortium name="The Broad Institute Genome Sequencing Platform"/>
            <person name="Ma L.-J."/>
            <person name="Dead R."/>
            <person name="Young S.K."/>
            <person name="Zeng Q."/>
            <person name="Gargeya S."/>
            <person name="Fitzgerald M."/>
            <person name="Haas B."/>
            <person name="Abouelleil A."/>
            <person name="Alvarado L."/>
            <person name="Arachchi H.M."/>
            <person name="Berlin A."/>
            <person name="Brown A."/>
            <person name="Chapman S.B."/>
            <person name="Chen Z."/>
            <person name="Dunbar C."/>
            <person name="Freedman E."/>
            <person name="Gearin G."/>
            <person name="Gellesch M."/>
            <person name="Goldberg J."/>
            <person name="Griggs A."/>
            <person name="Gujja S."/>
            <person name="Heiman D."/>
            <person name="Howarth C."/>
            <person name="Larson L."/>
            <person name="Lui A."/>
            <person name="MacDonald P.J.P."/>
            <person name="Mehta T."/>
            <person name="Montmayeur A."/>
            <person name="Murphy C."/>
            <person name="Neiman D."/>
            <person name="Pearson M."/>
            <person name="Priest M."/>
            <person name="Roberts A."/>
            <person name="Saif S."/>
            <person name="Shea T."/>
            <person name="Shenoy N."/>
            <person name="Sisk P."/>
            <person name="Stolte C."/>
            <person name="Sykes S."/>
            <person name="Yandava C."/>
            <person name="Wortman J."/>
            <person name="Nusbaum C."/>
            <person name="Birren B."/>
        </authorList>
    </citation>
    <scope>NUCLEOTIDE SEQUENCE</scope>
    <source>
        <strain evidence="13">R3-111a-1</strain>
    </source>
</reference>
<reference evidence="14" key="5">
    <citation type="submission" date="2018-04" db="UniProtKB">
        <authorList>
            <consortium name="EnsemblFungi"/>
        </authorList>
    </citation>
    <scope>IDENTIFICATION</scope>
    <source>
        <strain evidence="14">R3-111a-1</strain>
    </source>
</reference>
<dbReference type="FunCoup" id="J3PHA7">
    <property type="interactions" value="113"/>
</dbReference>
<dbReference type="Pfam" id="PF00106">
    <property type="entry name" value="adh_short"/>
    <property type="match status" value="1"/>
</dbReference>
<evidence type="ECO:0000256" key="11">
    <source>
        <dbReference type="ARBA" id="ARBA00048930"/>
    </source>
</evidence>
<dbReference type="SUPFAM" id="SSF51735">
    <property type="entry name" value="NAD(P)-binding Rossmann-fold domains"/>
    <property type="match status" value="1"/>
</dbReference>
<dbReference type="AlphaFoldDB" id="J3PHA7"/>
<name>J3PHA7_GAET3</name>
<keyword evidence="15" id="KW-1185">Reference proteome</keyword>
<keyword evidence="12" id="KW-1133">Transmembrane helix</keyword>
<dbReference type="Proteomes" id="UP000006039">
    <property type="component" value="Unassembled WGS sequence"/>
</dbReference>
<dbReference type="GeneID" id="20353344"/>
<dbReference type="VEuPathDB" id="FungiDB:GGTG_12886"/>
<evidence type="ECO:0000256" key="5">
    <source>
        <dbReference type="ARBA" id="ARBA00022857"/>
    </source>
</evidence>
<comment type="function">
    <text evidence="10">Catalyzes the reduction of 3'-oxosphinganine (3-ketodihydrosphingosine/KDS) to sphinganine (dihydrosphingosine/DHS), the second step of de novo sphingolipid biosynthesis.</text>
</comment>
<keyword evidence="8" id="KW-0443">Lipid metabolism</keyword>
<evidence type="ECO:0000313" key="14">
    <source>
        <dbReference type="EnsemblFungi" id="EJT69267"/>
    </source>
</evidence>
<dbReference type="GO" id="GO:0047560">
    <property type="term" value="F:3-dehydrosphinganine reductase activity"/>
    <property type="evidence" value="ECO:0007669"/>
    <property type="project" value="UniProtKB-EC"/>
</dbReference>
<evidence type="ECO:0000256" key="2">
    <source>
        <dbReference type="ARBA" id="ARBA00004760"/>
    </source>
</evidence>
<protein>
    <recommendedName>
        <fullName evidence="9">3-dehydrosphinganine reductase</fullName>
        <ecNumber evidence="9">1.1.1.102</ecNumber>
    </recommendedName>
</protein>
<dbReference type="GO" id="GO:0006666">
    <property type="term" value="P:3-keto-sphinganine metabolic process"/>
    <property type="evidence" value="ECO:0007669"/>
    <property type="project" value="InterPro"/>
</dbReference>
<dbReference type="EMBL" id="GL385404">
    <property type="protein sequence ID" value="EJT69267.1"/>
    <property type="molecule type" value="Genomic_DNA"/>
</dbReference>
<keyword evidence="5" id="KW-0521">NADP</keyword>
<dbReference type="HOGENOM" id="CLU_010194_3_0_1"/>
<dbReference type="InterPro" id="IPR036291">
    <property type="entry name" value="NAD(P)-bd_dom_sf"/>
</dbReference>
<dbReference type="InterPro" id="IPR045022">
    <property type="entry name" value="KDSR-like"/>
</dbReference>
<evidence type="ECO:0000256" key="6">
    <source>
        <dbReference type="ARBA" id="ARBA00022919"/>
    </source>
</evidence>
<evidence type="ECO:0000256" key="4">
    <source>
        <dbReference type="ARBA" id="ARBA00022824"/>
    </source>
</evidence>
<proteinExistence type="predicted"/>
<dbReference type="Gene3D" id="3.40.50.720">
    <property type="entry name" value="NAD(P)-binding Rossmann-like Domain"/>
    <property type="match status" value="1"/>
</dbReference>
<evidence type="ECO:0000256" key="1">
    <source>
        <dbReference type="ARBA" id="ARBA00004240"/>
    </source>
</evidence>
<comment type="subcellular location">
    <subcellularLocation>
        <location evidence="1">Endoplasmic reticulum</location>
    </subcellularLocation>
</comment>
<dbReference type="GO" id="GO:0005789">
    <property type="term" value="C:endoplasmic reticulum membrane"/>
    <property type="evidence" value="ECO:0007669"/>
    <property type="project" value="TreeGrafter"/>
</dbReference>
<dbReference type="InterPro" id="IPR002347">
    <property type="entry name" value="SDR_fam"/>
</dbReference>
<keyword evidence="12" id="KW-0472">Membrane</keyword>
<keyword evidence="7" id="KW-0560">Oxidoreductase</keyword>
<evidence type="ECO:0000313" key="13">
    <source>
        <dbReference type="EMBL" id="EJT69267.1"/>
    </source>
</evidence>
<dbReference type="CDD" id="cd08939">
    <property type="entry name" value="KDSR-like_SDR_c"/>
    <property type="match status" value="1"/>
</dbReference>
<dbReference type="PANTHER" id="PTHR43550">
    <property type="entry name" value="3-KETODIHYDROSPHINGOSINE REDUCTASE"/>
    <property type="match status" value="1"/>
</dbReference>
<organism evidence="13">
    <name type="scientific">Gaeumannomyces tritici (strain R3-111a-1)</name>
    <name type="common">Wheat and barley take-all root rot fungus</name>
    <name type="synonym">Gaeumannomyces graminis var. tritici</name>
    <dbReference type="NCBI Taxonomy" id="644352"/>
    <lineage>
        <taxon>Eukaryota</taxon>
        <taxon>Fungi</taxon>
        <taxon>Dikarya</taxon>
        <taxon>Ascomycota</taxon>
        <taxon>Pezizomycotina</taxon>
        <taxon>Sordariomycetes</taxon>
        <taxon>Sordariomycetidae</taxon>
        <taxon>Magnaporthales</taxon>
        <taxon>Magnaporthaceae</taxon>
        <taxon>Gaeumannomyces</taxon>
    </lineage>
</organism>
<keyword evidence="12" id="KW-0812">Transmembrane</keyword>
<reference evidence="15" key="1">
    <citation type="submission" date="2010-07" db="EMBL/GenBank/DDBJ databases">
        <title>The genome sequence of Gaeumannomyces graminis var. tritici strain R3-111a-1.</title>
        <authorList>
            <consortium name="The Broad Institute Genome Sequencing Platform"/>
            <person name="Ma L.-J."/>
            <person name="Dead R."/>
            <person name="Young S."/>
            <person name="Zeng Q."/>
            <person name="Koehrsen M."/>
            <person name="Alvarado L."/>
            <person name="Berlin A."/>
            <person name="Chapman S.B."/>
            <person name="Chen Z."/>
            <person name="Freedman E."/>
            <person name="Gellesch M."/>
            <person name="Goldberg J."/>
            <person name="Griggs A."/>
            <person name="Gujja S."/>
            <person name="Heilman E.R."/>
            <person name="Heiman D."/>
            <person name="Hepburn T."/>
            <person name="Howarth C."/>
            <person name="Jen D."/>
            <person name="Larson L."/>
            <person name="Mehta T."/>
            <person name="Neiman D."/>
            <person name="Pearson M."/>
            <person name="Roberts A."/>
            <person name="Saif S."/>
            <person name="Shea T."/>
            <person name="Shenoy N."/>
            <person name="Sisk P."/>
            <person name="Stolte C."/>
            <person name="Sykes S."/>
            <person name="Walk T."/>
            <person name="White J."/>
            <person name="Yandava C."/>
            <person name="Haas B."/>
            <person name="Nusbaum C."/>
            <person name="Birren B."/>
        </authorList>
    </citation>
    <scope>NUCLEOTIDE SEQUENCE [LARGE SCALE GENOMIC DNA]</scope>
    <source>
        <strain evidence="15">R3-111a-1</strain>
    </source>
</reference>
<evidence type="ECO:0000256" key="3">
    <source>
        <dbReference type="ARBA" id="ARBA00004991"/>
    </source>
</evidence>
<comment type="pathway">
    <text evidence="2">Lipid metabolism; sphingolipid metabolism.</text>
</comment>
<comment type="pathway">
    <text evidence="3">Sphingolipid metabolism.</text>
</comment>
<dbReference type="PANTHER" id="PTHR43550:SF3">
    <property type="entry name" value="3-KETODIHYDROSPHINGOSINE REDUCTASE"/>
    <property type="match status" value="1"/>
</dbReference>
<reference evidence="14" key="4">
    <citation type="journal article" date="2015" name="G3 (Bethesda)">
        <title>Genome sequences of three phytopathogenic species of the Magnaporthaceae family of fungi.</title>
        <authorList>
            <person name="Okagaki L.H."/>
            <person name="Nunes C.C."/>
            <person name="Sailsbery J."/>
            <person name="Clay B."/>
            <person name="Brown D."/>
            <person name="John T."/>
            <person name="Oh Y."/>
            <person name="Young N."/>
            <person name="Fitzgerald M."/>
            <person name="Haas B.J."/>
            <person name="Zeng Q."/>
            <person name="Young S."/>
            <person name="Adiconis X."/>
            <person name="Fan L."/>
            <person name="Levin J.Z."/>
            <person name="Mitchell T.K."/>
            <person name="Okubara P.A."/>
            <person name="Farman M.L."/>
            <person name="Kohn L.M."/>
            <person name="Birren B."/>
            <person name="Ma L.-J."/>
            <person name="Dean R.A."/>
        </authorList>
    </citation>
    <scope>NUCLEOTIDE SEQUENCE</scope>
    <source>
        <strain evidence="14">R3-111a-1</strain>
    </source>
</reference>
<feature type="transmembrane region" description="Helical" evidence="12">
    <location>
        <begin position="12"/>
        <end position="34"/>
    </location>
</feature>
<dbReference type="EC" id="1.1.1.102" evidence="9"/>
<evidence type="ECO:0000313" key="15">
    <source>
        <dbReference type="Proteomes" id="UP000006039"/>
    </source>
</evidence>
<dbReference type="PRINTS" id="PR00081">
    <property type="entry name" value="GDHRDH"/>
</dbReference>
<dbReference type="GO" id="GO:0030148">
    <property type="term" value="P:sphingolipid biosynthetic process"/>
    <property type="evidence" value="ECO:0007669"/>
    <property type="project" value="InterPro"/>
</dbReference>
<comment type="catalytic activity">
    <reaction evidence="11">
        <text>sphinganine + NADP(+) = 3-oxosphinganine + NADPH + H(+)</text>
        <dbReference type="Rhea" id="RHEA:22640"/>
        <dbReference type="ChEBI" id="CHEBI:15378"/>
        <dbReference type="ChEBI" id="CHEBI:57783"/>
        <dbReference type="ChEBI" id="CHEBI:57817"/>
        <dbReference type="ChEBI" id="CHEBI:58299"/>
        <dbReference type="ChEBI" id="CHEBI:58349"/>
        <dbReference type="EC" id="1.1.1.102"/>
    </reaction>
    <physiologicalReaction direction="right-to-left" evidence="11">
        <dbReference type="Rhea" id="RHEA:22642"/>
    </physiologicalReaction>
</comment>
<dbReference type="EnsemblFungi" id="EJT69267">
    <property type="protein sequence ID" value="EJT69267"/>
    <property type="gene ID" value="GGTG_12886"/>
</dbReference>
<dbReference type="OrthoDB" id="10267115at2759"/>
<keyword evidence="4" id="KW-0256">Endoplasmic reticulum</keyword>
<dbReference type="STRING" id="644352.J3PHA7"/>
<evidence type="ECO:0000256" key="7">
    <source>
        <dbReference type="ARBA" id="ARBA00023002"/>
    </source>
</evidence>
<evidence type="ECO:0000256" key="10">
    <source>
        <dbReference type="ARBA" id="ARBA00044737"/>
    </source>
</evidence>
<evidence type="ECO:0000256" key="9">
    <source>
        <dbReference type="ARBA" id="ARBA00026112"/>
    </source>
</evidence>
<sequence>MDSWLQAARNPSASTIALGSASVLGVTVLAMGLFGKNQMPVEGKTILLTGASEGMGRSAARQLAEKGANVIVVARNAARLEEVVGELKAAAKSPQTQRFLHIAADVSEPGYATRVVEEATAWNGGSVPDVVWCVAGMSSPMLWADSAGAVAAARRNMDVNYWGAAEMAHAVLRAWYDPSRGPGPGPKSEARHLVFTASVLAFFALAGYGPYTPSKNALRGLADTLCQEALLYPDHPVRVHVVAPGTILSPGFDREQRTKPDVTLQLEKDDPRLTPDQVAAAAVAGLERGGYLVTIGLLGGVLRLAGLGSSVRNNWLVDTAGAWLVAAVWFFVQWSIHGDIKAFAKKHGHPSTYPKKE</sequence>
<accession>J3PHA7</accession>
<gene>
    <name evidence="14" type="primary">20353344</name>
    <name evidence="13" type="ORF">GGTG_12886</name>
</gene>
<dbReference type="eggNOG" id="KOG1210">
    <property type="taxonomic scope" value="Eukaryota"/>
</dbReference>